<dbReference type="PROSITE" id="PS50835">
    <property type="entry name" value="IG_LIKE"/>
    <property type="match status" value="1"/>
</dbReference>
<dbReference type="SUPFAM" id="SSF48726">
    <property type="entry name" value="Immunoglobulin"/>
    <property type="match status" value="1"/>
</dbReference>
<dbReference type="VEuPathDB" id="VectorBase:PPAPM1_005090"/>
<dbReference type="VEuPathDB" id="VectorBase:PPAI002480"/>
<dbReference type="InterPro" id="IPR013162">
    <property type="entry name" value="CD80_C2-set"/>
</dbReference>
<name>A0A1B0D4S2_PHLPP</name>
<reference evidence="2" key="1">
    <citation type="submission" date="2022-08" db="UniProtKB">
        <authorList>
            <consortium name="EnsemblMetazoa"/>
        </authorList>
    </citation>
    <scope>IDENTIFICATION</scope>
    <source>
        <strain evidence="2">Israel</strain>
    </source>
</reference>
<dbReference type="EMBL" id="AJVK01024816">
    <property type="status" value="NOT_ANNOTATED_CDS"/>
    <property type="molecule type" value="Genomic_DNA"/>
</dbReference>
<dbReference type="Gene3D" id="2.60.40.10">
    <property type="entry name" value="Immunoglobulins"/>
    <property type="match status" value="1"/>
</dbReference>
<proteinExistence type="predicted"/>
<dbReference type="Pfam" id="PF08205">
    <property type="entry name" value="C2-set_2"/>
    <property type="match status" value="1"/>
</dbReference>
<protein>
    <submittedName>
        <fullName evidence="2">Uncharacterized protein</fullName>
    </submittedName>
</protein>
<organism evidence="2 3">
    <name type="scientific">Phlebotomus papatasi</name>
    <name type="common">Sandfly</name>
    <dbReference type="NCBI Taxonomy" id="29031"/>
    <lineage>
        <taxon>Eukaryota</taxon>
        <taxon>Metazoa</taxon>
        <taxon>Ecdysozoa</taxon>
        <taxon>Arthropoda</taxon>
        <taxon>Hexapoda</taxon>
        <taxon>Insecta</taxon>
        <taxon>Pterygota</taxon>
        <taxon>Neoptera</taxon>
        <taxon>Endopterygota</taxon>
        <taxon>Diptera</taxon>
        <taxon>Nematocera</taxon>
        <taxon>Psychodoidea</taxon>
        <taxon>Psychodidae</taxon>
        <taxon>Phlebotomus</taxon>
        <taxon>Phlebotomus</taxon>
    </lineage>
</organism>
<dbReference type="EnsemblMetazoa" id="PPAI002480-RA">
    <property type="protein sequence ID" value="PPAI002480-PA"/>
    <property type="gene ID" value="PPAI002480"/>
</dbReference>
<evidence type="ECO:0000313" key="3">
    <source>
        <dbReference type="Proteomes" id="UP000092462"/>
    </source>
</evidence>
<accession>A0A1B0D4S2</accession>
<dbReference type="Proteomes" id="UP000092462">
    <property type="component" value="Unassembled WGS sequence"/>
</dbReference>
<dbReference type="InterPro" id="IPR036179">
    <property type="entry name" value="Ig-like_dom_sf"/>
</dbReference>
<dbReference type="InterPro" id="IPR007110">
    <property type="entry name" value="Ig-like_dom"/>
</dbReference>
<evidence type="ECO:0000256" key="1">
    <source>
        <dbReference type="ARBA" id="ARBA00023157"/>
    </source>
</evidence>
<evidence type="ECO:0000313" key="2">
    <source>
        <dbReference type="EnsemblMetazoa" id="PPAI002480-PA"/>
    </source>
</evidence>
<sequence>MGDEVNKEEAPPSHIEIEGYAHNSKVEVRQNQDLTLTCIVSDAKPPAQIQWFRGNVEFKP</sequence>
<dbReference type="AlphaFoldDB" id="A0A1B0D4S2"/>
<keyword evidence="1" id="KW-1015">Disulfide bond</keyword>
<keyword evidence="3" id="KW-1185">Reference proteome</keyword>
<dbReference type="InterPro" id="IPR013783">
    <property type="entry name" value="Ig-like_fold"/>
</dbReference>